<dbReference type="RefSeq" id="XP_022655135.1">
    <property type="nucleotide sequence ID" value="XM_022799400.1"/>
</dbReference>
<reference evidence="2" key="1">
    <citation type="submission" date="2021-01" db="UniProtKB">
        <authorList>
            <consortium name="EnsemblMetazoa"/>
        </authorList>
    </citation>
    <scope>IDENTIFICATION</scope>
</reference>
<feature type="region of interest" description="Disordered" evidence="1">
    <location>
        <begin position="645"/>
        <end position="720"/>
    </location>
</feature>
<dbReference type="InParanoid" id="A0A7M7JP98"/>
<accession>A0A7M7JP98</accession>
<name>A0A7M7JP98_VARDE</name>
<dbReference type="AlphaFoldDB" id="A0A7M7JP98"/>
<feature type="region of interest" description="Disordered" evidence="1">
    <location>
        <begin position="885"/>
        <end position="916"/>
    </location>
</feature>
<sequence length="1109" mass="121642">MNLLEKLDQESDVVDELRNHLELVLEGFLAGPLSSAPISKLVTDPGYEELVDEFRPKLNEAFVSFLSALLYALKTSLIDVELIDRRAYDLSAAHDHLKNLINSLKSAVDIWLRKLPEKPKLVAREQDVDKASLTYENSLAMSCVNKVLTSSLSKNEKAMALNTKLGEGDYSYESSTTLTVFCDGDHDDWHISKVEMQGQSKKHAEENRLKPFSAGACGGVPFPEYGVDIVDYNWRGPDSLERTKRTSDVTDHQNPAAVPMMTTEWEDNWLFRRKSVARMEAFNLEPVQMVIPKPKDPGTGITLGSLDIDILSELSENNSVASLDFSSTESESDRPQVTGAVMKPLLQAKSSTVGHAHGKVTVSEQSTASGSARPAGTTIVTVNGSGDHSIVIETHKHSSRAETAQRSDATLDNTFVLTPAPRREPQKPLIGPRAKATFDGKVVMENIEEIKNNNIHQMLMRSSGNSADIDRQSPQGRSSNVAYDEFSVRAFQEETLQMFEECLEFRDRIDTTGTSNSFPSFTEEELDVPTSVSTEFSFRRSPEGCSSSAEPQSQINAYSTNLTKTYIDKSLLSPETLLLTAKQPREKRLQLKELNQNEQQLQKCRQNIIISDHQHDHDIRSSVDSCTAVDAPLPTQKIRAVLQPKEAAPTMTTEREEIAVSASISSGRGSTASTDSASSVQSYGLTNRESASASRLSETSLDQDRSISAEPSCHDDHHSAAAAAAATIVIQQRSSGPYSSNSIAEERARLTSASEQPQTTVDLRRASYKAAALEEAATADSAGTLRKATNDNRNTGDNAAAAVTATGAVKSGVPSIVKHFEQPHIEKNSELDRDQDIYCVAPTSKLEVTRRPTICSVESSESSSALLGLRKSMSIESDVEQRVQRFQSSTLPNPKRRSGALERAQRGPVSPMPAKRNLLNMSSSQQKVDIFASPAESSNFPSSAVDTIPVPKNRRCFTQVFPRPPPAGHAPEPIAECPDLSGVVLLKAARGSFGVQIYPTPVPQPRRRRSTGGAEGTCETFSRRVFARVESSRAPQDVDITPMKKTVIEQDLQDKLPSVKCLASRFCEPVRPGDFQSSTLPTPGRRRKENARKKDDDLARRLSQFDSYT</sequence>
<dbReference type="OMA" id="SIVIETH"/>
<organism evidence="2 3">
    <name type="scientific">Varroa destructor</name>
    <name type="common">Honeybee mite</name>
    <dbReference type="NCBI Taxonomy" id="109461"/>
    <lineage>
        <taxon>Eukaryota</taxon>
        <taxon>Metazoa</taxon>
        <taxon>Ecdysozoa</taxon>
        <taxon>Arthropoda</taxon>
        <taxon>Chelicerata</taxon>
        <taxon>Arachnida</taxon>
        <taxon>Acari</taxon>
        <taxon>Parasitiformes</taxon>
        <taxon>Mesostigmata</taxon>
        <taxon>Gamasina</taxon>
        <taxon>Dermanyssoidea</taxon>
        <taxon>Varroidae</taxon>
        <taxon>Varroa</taxon>
    </lineage>
</organism>
<feature type="compositionally biased region" description="Polar residues" evidence="1">
    <location>
        <begin position="662"/>
        <end position="700"/>
    </location>
</feature>
<feature type="region of interest" description="Disordered" evidence="1">
    <location>
        <begin position="1071"/>
        <end position="1109"/>
    </location>
</feature>
<dbReference type="GeneID" id="111247885"/>
<protein>
    <submittedName>
        <fullName evidence="2">Uncharacterized protein</fullName>
    </submittedName>
</protein>
<dbReference type="OrthoDB" id="10072397at2759"/>
<keyword evidence="3" id="KW-1185">Reference proteome</keyword>
<dbReference type="Proteomes" id="UP000594260">
    <property type="component" value="Unplaced"/>
</dbReference>
<proteinExistence type="predicted"/>
<evidence type="ECO:0000313" key="2">
    <source>
        <dbReference type="EnsemblMetazoa" id="XP_022655135"/>
    </source>
</evidence>
<feature type="compositionally biased region" description="Basic and acidic residues" evidence="1">
    <location>
        <begin position="702"/>
        <end position="719"/>
    </location>
</feature>
<evidence type="ECO:0000313" key="3">
    <source>
        <dbReference type="Proteomes" id="UP000594260"/>
    </source>
</evidence>
<dbReference type="EnsemblMetazoa" id="XM_022799400">
    <property type="protein sequence ID" value="XP_022655135"/>
    <property type="gene ID" value="LOC111247885"/>
</dbReference>
<dbReference type="KEGG" id="vde:111247885"/>
<evidence type="ECO:0000256" key="1">
    <source>
        <dbReference type="SAM" id="MobiDB-lite"/>
    </source>
</evidence>